<dbReference type="AlphaFoldDB" id="A0A6G0WFI9"/>
<protein>
    <recommendedName>
        <fullName evidence="11">Peptidase S1 domain-containing protein</fullName>
    </recommendedName>
</protein>
<organism evidence="12 13">
    <name type="scientific">Aphanomyces euteiches</name>
    <dbReference type="NCBI Taxonomy" id="100861"/>
    <lineage>
        <taxon>Eukaryota</taxon>
        <taxon>Sar</taxon>
        <taxon>Stramenopiles</taxon>
        <taxon>Oomycota</taxon>
        <taxon>Saprolegniomycetes</taxon>
        <taxon>Saprolegniales</taxon>
        <taxon>Verrucalvaceae</taxon>
        <taxon>Aphanomyces</taxon>
    </lineage>
</organism>
<sequence>MSIVTVVALLCLLVSLKTISFSVQFAILHHYHMDMIAVFAVLGLVLTATAAATVHIDITGGESVASDKVPSYIAMLTADLPSTGVACTGSLISPSYILTAAHCASTIQWALLGAYNASGSDAKERIRLVKRTNHPKFEPIDLYYDFALYQLATPSKLAPVAISWEEDSFNAPGVIAWIRGYGQTNSQGAQPTALQQAQVQIWSNDDCSRAENGRKVDRVSNICAGGSKQDTCNGDSGGPLTVMKNGQEQLIGVTSWGSLACAVPGIPGVYARISAAKSFINSVIPRLECIVRPSLKFSPLSYALAEGCEG</sequence>
<feature type="domain" description="Peptidase S1" evidence="11">
    <location>
        <begin position="58"/>
        <end position="285"/>
    </location>
</feature>
<dbReference type="CDD" id="cd00190">
    <property type="entry name" value="Tryp_SPc"/>
    <property type="match status" value="1"/>
</dbReference>
<dbReference type="Gene3D" id="2.40.10.10">
    <property type="entry name" value="Trypsin-like serine proteases"/>
    <property type="match status" value="1"/>
</dbReference>
<evidence type="ECO:0000256" key="9">
    <source>
        <dbReference type="RuleBase" id="RU363034"/>
    </source>
</evidence>
<dbReference type="PROSITE" id="PS00135">
    <property type="entry name" value="TRYPSIN_SER"/>
    <property type="match status" value="1"/>
</dbReference>
<evidence type="ECO:0000256" key="3">
    <source>
        <dbReference type="ARBA" id="ARBA00022729"/>
    </source>
</evidence>
<evidence type="ECO:0000313" key="13">
    <source>
        <dbReference type="Proteomes" id="UP000481153"/>
    </source>
</evidence>
<dbReference type="InterPro" id="IPR001254">
    <property type="entry name" value="Trypsin_dom"/>
</dbReference>
<evidence type="ECO:0000256" key="4">
    <source>
        <dbReference type="ARBA" id="ARBA00022801"/>
    </source>
</evidence>
<keyword evidence="8" id="KW-0325">Glycoprotein</keyword>
<dbReference type="GO" id="GO:0004252">
    <property type="term" value="F:serine-type endopeptidase activity"/>
    <property type="evidence" value="ECO:0007669"/>
    <property type="project" value="InterPro"/>
</dbReference>
<dbReference type="InterPro" id="IPR001314">
    <property type="entry name" value="Peptidase_S1A"/>
</dbReference>
<dbReference type="Proteomes" id="UP000481153">
    <property type="component" value="Unassembled WGS sequence"/>
</dbReference>
<evidence type="ECO:0000313" key="12">
    <source>
        <dbReference type="EMBL" id="KAF0725484.1"/>
    </source>
</evidence>
<keyword evidence="2 9" id="KW-0645">Protease</keyword>
<keyword evidence="10" id="KW-0472">Membrane</keyword>
<dbReference type="SMART" id="SM00020">
    <property type="entry name" value="Tryp_SPc"/>
    <property type="match status" value="1"/>
</dbReference>
<keyword evidence="7" id="KW-1015">Disulfide bond</keyword>
<keyword evidence="10" id="KW-0812">Transmembrane</keyword>
<reference evidence="12 13" key="1">
    <citation type="submission" date="2019-07" db="EMBL/GenBank/DDBJ databases">
        <title>Genomics analysis of Aphanomyces spp. identifies a new class of oomycete effector associated with host adaptation.</title>
        <authorList>
            <person name="Gaulin E."/>
        </authorList>
    </citation>
    <scope>NUCLEOTIDE SEQUENCE [LARGE SCALE GENOMIC DNA]</scope>
    <source>
        <strain evidence="12 13">ATCC 201684</strain>
    </source>
</reference>
<keyword evidence="4 9" id="KW-0378">Hydrolase</keyword>
<keyword evidence="13" id="KW-1185">Reference proteome</keyword>
<dbReference type="SUPFAM" id="SSF50494">
    <property type="entry name" value="Trypsin-like serine proteases"/>
    <property type="match status" value="1"/>
</dbReference>
<comment type="similarity">
    <text evidence="1">Belongs to the peptidase S1 family.</text>
</comment>
<evidence type="ECO:0000256" key="8">
    <source>
        <dbReference type="ARBA" id="ARBA00023180"/>
    </source>
</evidence>
<proteinExistence type="inferred from homology"/>
<accession>A0A6G0WFI9</accession>
<keyword evidence="10" id="KW-1133">Transmembrane helix</keyword>
<dbReference type="InterPro" id="IPR033116">
    <property type="entry name" value="TRYPSIN_SER"/>
</dbReference>
<dbReference type="Pfam" id="PF00089">
    <property type="entry name" value="Trypsin"/>
    <property type="match status" value="1"/>
</dbReference>
<keyword evidence="6" id="KW-0843">Virulence</keyword>
<comment type="caution">
    <text evidence="12">The sequence shown here is derived from an EMBL/GenBank/DDBJ whole genome shotgun (WGS) entry which is preliminary data.</text>
</comment>
<keyword evidence="5 9" id="KW-0720">Serine protease</keyword>
<dbReference type="PROSITE" id="PS50240">
    <property type="entry name" value="TRYPSIN_DOM"/>
    <property type="match status" value="1"/>
</dbReference>
<evidence type="ECO:0000256" key="10">
    <source>
        <dbReference type="SAM" id="Phobius"/>
    </source>
</evidence>
<dbReference type="EMBL" id="VJMJ01000241">
    <property type="protein sequence ID" value="KAF0725484.1"/>
    <property type="molecule type" value="Genomic_DNA"/>
</dbReference>
<evidence type="ECO:0000256" key="6">
    <source>
        <dbReference type="ARBA" id="ARBA00023026"/>
    </source>
</evidence>
<name>A0A6G0WFI9_9STRA</name>
<evidence type="ECO:0000256" key="5">
    <source>
        <dbReference type="ARBA" id="ARBA00022825"/>
    </source>
</evidence>
<gene>
    <name evidence="12" type="ORF">Ae201684_016047</name>
</gene>
<evidence type="ECO:0000259" key="11">
    <source>
        <dbReference type="PROSITE" id="PS50240"/>
    </source>
</evidence>
<dbReference type="InterPro" id="IPR009003">
    <property type="entry name" value="Peptidase_S1_PA"/>
</dbReference>
<dbReference type="PANTHER" id="PTHR24276:SF98">
    <property type="entry name" value="FI18310P1-RELATED"/>
    <property type="match status" value="1"/>
</dbReference>
<feature type="transmembrane region" description="Helical" evidence="10">
    <location>
        <begin position="38"/>
        <end position="58"/>
    </location>
</feature>
<dbReference type="PROSITE" id="PS00134">
    <property type="entry name" value="TRYPSIN_HIS"/>
    <property type="match status" value="1"/>
</dbReference>
<keyword evidence="3" id="KW-0732">Signal</keyword>
<dbReference type="PANTHER" id="PTHR24276">
    <property type="entry name" value="POLYSERASE-RELATED"/>
    <property type="match status" value="1"/>
</dbReference>
<evidence type="ECO:0000256" key="2">
    <source>
        <dbReference type="ARBA" id="ARBA00022670"/>
    </source>
</evidence>
<dbReference type="GO" id="GO:0006508">
    <property type="term" value="P:proteolysis"/>
    <property type="evidence" value="ECO:0007669"/>
    <property type="project" value="UniProtKB-KW"/>
</dbReference>
<dbReference type="PRINTS" id="PR00722">
    <property type="entry name" value="CHYMOTRYPSIN"/>
</dbReference>
<dbReference type="FunFam" id="2.40.10.10:FF:000036">
    <property type="entry name" value="Trypsin beta"/>
    <property type="match status" value="1"/>
</dbReference>
<dbReference type="InterPro" id="IPR018114">
    <property type="entry name" value="TRYPSIN_HIS"/>
</dbReference>
<dbReference type="VEuPathDB" id="FungiDB:AeMF1_002571"/>
<dbReference type="InterPro" id="IPR043504">
    <property type="entry name" value="Peptidase_S1_PA_chymotrypsin"/>
</dbReference>
<evidence type="ECO:0000256" key="1">
    <source>
        <dbReference type="ARBA" id="ARBA00007664"/>
    </source>
</evidence>
<evidence type="ECO:0000256" key="7">
    <source>
        <dbReference type="ARBA" id="ARBA00023157"/>
    </source>
</evidence>
<dbReference type="InterPro" id="IPR050430">
    <property type="entry name" value="Peptidase_S1"/>
</dbReference>